<feature type="domain" description="DUF4399" evidence="1">
    <location>
        <begin position="57"/>
        <end position="143"/>
    </location>
</feature>
<organism evidence="2 3">
    <name type="scientific">SAR86 cluster bacterium</name>
    <dbReference type="NCBI Taxonomy" id="2030880"/>
    <lineage>
        <taxon>Bacteria</taxon>
        <taxon>Pseudomonadati</taxon>
        <taxon>Pseudomonadota</taxon>
        <taxon>Gammaproteobacteria</taxon>
        <taxon>SAR86 cluster</taxon>
    </lineage>
</organism>
<accession>A0A368C8F7</accession>
<evidence type="ECO:0000313" key="2">
    <source>
        <dbReference type="EMBL" id="RCL45374.1"/>
    </source>
</evidence>
<protein>
    <submittedName>
        <fullName evidence="2">DUF4399 domain-containing protein</fullName>
    </submittedName>
</protein>
<dbReference type="EMBL" id="QOPI01000003">
    <property type="protein sequence ID" value="RCL45374.1"/>
    <property type="molecule type" value="Genomic_DNA"/>
</dbReference>
<dbReference type="InterPro" id="IPR025512">
    <property type="entry name" value="DUF4399"/>
</dbReference>
<proteinExistence type="predicted"/>
<dbReference type="Proteomes" id="UP000252915">
    <property type="component" value="Unassembled WGS sequence"/>
</dbReference>
<reference evidence="2 3" key="1">
    <citation type="journal article" date="2018" name="Microbiome">
        <title>Fine metagenomic profile of the Mediterranean stratified and mixed water columns revealed by assembly and recruitment.</title>
        <authorList>
            <person name="Haro-Moreno J.M."/>
            <person name="Lopez-Perez M."/>
            <person name="De La Torre J.R."/>
            <person name="Picazo A."/>
            <person name="Camacho A."/>
            <person name="Rodriguez-Valera F."/>
        </authorList>
    </citation>
    <scope>NUCLEOTIDE SEQUENCE [LARGE SCALE GENOMIC DNA]</scope>
    <source>
        <strain evidence="2">MED-G78</strain>
    </source>
</reference>
<evidence type="ECO:0000259" key="1">
    <source>
        <dbReference type="Pfam" id="PF14347"/>
    </source>
</evidence>
<sequence length="147" mass="16328">MKINLSKNFILSNFVFLFLPVLIHVPLISADDCKTGEPKVFFITPKDGDKLISPIKVIFGIENFNISPAGIDKCDSGHHHLIIDAKLPDPNLPIPSSNNYIHFGAGQTETELVLEPGKHSLRLLMGNFAHLPQFSSEEIKIEVIETK</sequence>
<dbReference type="Pfam" id="PF14347">
    <property type="entry name" value="DUF4399"/>
    <property type="match status" value="1"/>
</dbReference>
<dbReference type="AlphaFoldDB" id="A0A368C8F7"/>
<comment type="caution">
    <text evidence="2">The sequence shown here is derived from an EMBL/GenBank/DDBJ whole genome shotgun (WGS) entry which is preliminary data.</text>
</comment>
<name>A0A368C8F7_9GAMM</name>
<evidence type="ECO:0000313" key="3">
    <source>
        <dbReference type="Proteomes" id="UP000252915"/>
    </source>
</evidence>
<gene>
    <name evidence="2" type="ORF">DBW92_01245</name>
</gene>